<protein>
    <submittedName>
        <fullName evidence="3 4">Uncharacterized protein isoform X1</fullName>
    </submittedName>
</protein>
<feature type="region of interest" description="Disordered" evidence="1">
    <location>
        <begin position="182"/>
        <end position="316"/>
    </location>
</feature>
<accession>A0A6I8VQJ1</accession>
<evidence type="ECO:0000313" key="4">
    <source>
        <dbReference type="RefSeq" id="XP_033233149.1"/>
    </source>
</evidence>
<proteinExistence type="predicted"/>
<feature type="compositionally biased region" description="Polar residues" evidence="1">
    <location>
        <begin position="15"/>
        <end position="26"/>
    </location>
</feature>
<evidence type="ECO:0000313" key="2">
    <source>
        <dbReference type="Proteomes" id="UP000001819"/>
    </source>
</evidence>
<name>A0A6I8VQJ1_DROPS</name>
<reference evidence="2" key="1">
    <citation type="submission" date="2024-06" db="UniProtKB">
        <authorList>
            <consortium name="RefSeq"/>
        </authorList>
    </citation>
    <scope>NUCLEOTIDE SEQUENCE [LARGE SCALE GENOMIC DNA]</scope>
    <source>
        <strain evidence="4 5">MV-25-SWS-2005</strain>
        <strain evidence="2">MV2-25</strain>
        <tissue evidence="4 5">Whole body</tissue>
    </source>
</reference>
<sequence length="558" mass="63489">MDVSTSTSTSFESSNATMDNNSSSDTGDTTLYGSALDNLSATAYGSCNDITESSKMGLRFELSDNQIDRIYHENPHVCRPPSVTKSQKHELCMRWLNASYNSFDSSNCAQHHLMTDPDRTHEDIKAAFTETATKPGSVLLQKDHKLGIKHPQLERYIPRLENRLTTPKHLEAAFIKPIKTKADKKTDAIKPGPMVSDNRNTHEHMEASQMQPTKLKSPKKKPTSPCSLATKNHNLGMKHPQLELQKTDGHVQPPKLKSPKKKPTSPCSLTTKNHNLGMKHPQLELQKTDGHVQPPKLKSPKKKPTSPCSLTTKNHNLGMKQPQLECHKPILKEPATTREHTDLAKFKVIQKANPDPITLQMHHKLKLEHEELVRQIDTIKLNVTVLQIETNHMENKLRHLAQERELKGSFTDETKANLFAEATKALEAQTAETFPTQFLSEIFSTVAGEEELKDHFSNLDHELRAIVEKLCVDVYQLKKPTETKTVNRKIEALKAKLSKKYQKQINREEKSYKKRVAAMKEKCFDMLQQFLKINNRDTYSKVFLKELKALYEQDTQSF</sequence>
<reference evidence="3" key="2">
    <citation type="submission" date="2025-04" db="UniProtKB">
        <authorList>
            <consortium name="RefSeq"/>
        </authorList>
    </citation>
    <scope>IDENTIFICATION</scope>
    <source>
        <strain evidence="3">MV-25-SWS-2005</strain>
        <tissue evidence="3">Whole body</tissue>
    </source>
</reference>
<gene>
    <name evidence="3 4 5" type="primary">LOC6897181</name>
</gene>
<evidence type="ECO:0000313" key="5">
    <source>
        <dbReference type="RefSeq" id="XP_033233150.1"/>
    </source>
</evidence>
<keyword evidence="2" id="KW-1185">Reference proteome</keyword>
<feature type="region of interest" description="Disordered" evidence="1">
    <location>
        <begin position="1"/>
        <end position="26"/>
    </location>
</feature>
<dbReference type="RefSeq" id="XP_033233150.1">
    <property type="nucleotide sequence ID" value="XM_033377259.1"/>
</dbReference>
<dbReference type="RefSeq" id="XP_033233149.1">
    <property type="nucleotide sequence ID" value="XM_033377258.1"/>
</dbReference>
<feature type="compositionally biased region" description="Low complexity" evidence="1">
    <location>
        <begin position="1"/>
        <end position="14"/>
    </location>
</feature>
<evidence type="ECO:0000256" key="1">
    <source>
        <dbReference type="SAM" id="MobiDB-lite"/>
    </source>
</evidence>
<dbReference type="Proteomes" id="UP000001819">
    <property type="component" value="Chromosome 2"/>
</dbReference>
<organism evidence="2 3">
    <name type="scientific">Drosophila pseudoobscura pseudoobscura</name>
    <name type="common">Fruit fly</name>
    <dbReference type="NCBI Taxonomy" id="46245"/>
    <lineage>
        <taxon>Eukaryota</taxon>
        <taxon>Metazoa</taxon>
        <taxon>Ecdysozoa</taxon>
        <taxon>Arthropoda</taxon>
        <taxon>Hexapoda</taxon>
        <taxon>Insecta</taxon>
        <taxon>Pterygota</taxon>
        <taxon>Neoptera</taxon>
        <taxon>Endopterygota</taxon>
        <taxon>Diptera</taxon>
        <taxon>Brachycera</taxon>
        <taxon>Muscomorpha</taxon>
        <taxon>Ephydroidea</taxon>
        <taxon>Drosophilidae</taxon>
        <taxon>Drosophila</taxon>
        <taxon>Sophophora</taxon>
    </lineage>
</organism>
<dbReference type="KEGG" id="dpo:6897181"/>
<evidence type="ECO:0000313" key="3">
    <source>
        <dbReference type="RefSeq" id="XP_033233148.1"/>
    </source>
</evidence>
<dbReference type="AlphaFoldDB" id="A0A6I8VQJ1"/>
<dbReference type="RefSeq" id="XP_033233148.1">
    <property type="nucleotide sequence ID" value="XM_033377257.1"/>
</dbReference>